<evidence type="ECO:0000256" key="1">
    <source>
        <dbReference type="SAM" id="Phobius"/>
    </source>
</evidence>
<accession>A0A1W2H7E6</accession>
<feature type="transmembrane region" description="Helical" evidence="1">
    <location>
        <begin position="108"/>
        <end position="128"/>
    </location>
</feature>
<evidence type="ECO:0000313" key="2">
    <source>
        <dbReference type="EMBL" id="SMD44558.1"/>
    </source>
</evidence>
<name>A0A1W2H7E6_9BACT</name>
<proteinExistence type="predicted"/>
<keyword evidence="1" id="KW-0472">Membrane</keyword>
<keyword evidence="1" id="KW-1133">Transmembrane helix</keyword>
<dbReference type="Proteomes" id="UP000192333">
    <property type="component" value="Chromosome I"/>
</dbReference>
<organism evidence="2 3">
    <name type="scientific">Aquiflexum balticum DSM 16537</name>
    <dbReference type="NCBI Taxonomy" id="758820"/>
    <lineage>
        <taxon>Bacteria</taxon>
        <taxon>Pseudomonadati</taxon>
        <taxon>Bacteroidota</taxon>
        <taxon>Cytophagia</taxon>
        <taxon>Cytophagales</taxon>
        <taxon>Cyclobacteriaceae</taxon>
        <taxon>Aquiflexum</taxon>
    </lineage>
</organism>
<dbReference type="RefSeq" id="WP_157370177.1">
    <property type="nucleotide sequence ID" value="NZ_LT838813.1"/>
</dbReference>
<evidence type="ECO:0000313" key="3">
    <source>
        <dbReference type="Proteomes" id="UP000192333"/>
    </source>
</evidence>
<reference evidence="3" key="1">
    <citation type="submission" date="2017-04" db="EMBL/GenBank/DDBJ databases">
        <authorList>
            <person name="Varghese N."/>
            <person name="Submissions S."/>
        </authorList>
    </citation>
    <scope>NUCLEOTIDE SEQUENCE [LARGE SCALE GENOMIC DNA]</scope>
    <source>
        <strain evidence="3">DSM 16537</strain>
    </source>
</reference>
<sequence>MKRKYCSMVIFIAFLMLFTSCFTYTDVLKKREVPDDYVFTPKDFEIGKKYEFSTKEGMVLLLRLNELSEKGVYGSGTLKTMKDGSQPIKSDSYFLGFEEMDEAKRYKLNPWLTALIPSVILVGIGIYASNNLNIGYTW</sequence>
<dbReference type="EMBL" id="LT838813">
    <property type="protein sequence ID" value="SMD44558.1"/>
    <property type="molecule type" value="Genomic_DNA"/>
</dbReference>
<dbReference type="PROSITE" id="PS51257">
    <property type="entry name" value="PROKAR_LIPOPROTEIN"/>
    <property type="match status" value="1"/>
</dbReference>
<dbReference type="AlphaFoldDB" id="A0A1W2H7E6"/>
<dbReference type="OrthoDB" id="9931215at2"/>
<gene>
    <name evidence="2" type="ORF">SAMN00777080_3182</name>
</gene>
<keyword evidence="1" id="KW-0812">Transmembrane</keyword>
<keyword evidence="3" id="KW-1185">Reference proteome</keyword>
<protein>
    <submittedName>
        <fullName evidence="2">Uncharacterized protein</fullName>
    </submittedName>
</protein>